<protein>
    <submittedName>
        <fullName evidence="2">Uncharacterized protein</fullName>
    </submittedName>
</protein>
<dbReference type="AlphaFoldDB" id="A0A6J4KU98"/>
<organism evidence="2">
    <name type="scientific">uncultured Lysobacter sp</name>
    <dbReference type="NCBI Taxonomy" id="271060"/>
    <lineage>
        <taxon>Bacteria</taxon>
        <taxon>Pseudomonadati</taxon>
        <taxon>Pseudomonadota</taxon>
        <taxon>Gammaproteobacteria</taxon>
        <taxon>Lysobacterales</taxon>
        <taxon>Lysobacteraceae</taxon>
        <taxon>Lysobacter</taxon>
        <taxon>environmental samples</taxon>
    </lineage>
</organism>
<name>A0A6J4KU98_9GAMM</name>
<evidence type="ECO:0000256" key="1">
    <source>
        <dbReference type="SAM" id="MobiDB-lite"/>
    </source>
</evidence>
<gene>
    <name evidence="2" type="ORF">AVDCRST_MAG71-709</name>
</gene>
<accession>A0A6J4KU98</accession>
<dbReference type="EMBL" id="CADCUA010000216">
    <property type="protein sequence ID" value="CAA9311614.1"/>
    <property type="molecule type" value="Genomic_DNA"/>
</dbReference>
<reference evidence="2" key="1">
    <citation type="submission" date="2020-02" db="EMBL/GenBank/DDBJ databases">
        <authorList>
            <person name="Meier V. D."/>
        </authorList>
    </citation>
    <scope>NUCLEOTIDE SEQUENCE</scope>
    <source>
        <strain evidence="2">AVDCRST_MAG71</strain>
    </source>
</reference>
<proteinExistence type="predicted"/>
<feature type="region of interest" description="Disordered" evidence="1">
    <location>
        <begin position="1"/>
        <end position="59"/>
    </location>
</feature>
<sequence length="120" mass="12094">GSHRDVAGVEPDVSADGTGRPGHGRHPLRGAAKPAFMAGNGARASRGSGPHPARLRGAGQRCPALGRHCGGAVCPGIGGRRRVEPGLPPQGRAVAEIADDRPRAAGGRRVRAAALGIVRL</sequence>
<feature type="compositionally biased region" description="Low complexity" evidence="1">
    <location>
        <begin position="38"/>
        <end position="49"/>
    </location>
</feature>
<feature type="non-terminal residue" evidence="2">
    <location>
        <position position="120"/>
    </location>
</feature>
<evidence type="ECO:0000313" key="2">
    <source>
        <dbReference type="EMBL" id="CAA9311614.1"/>
    </source>
</evidence>
<feature type="non-terminal residue" evidence="2">
    <location>
        <position position="1"/>
    </location>
</feature>